<dbReference type="Proteomes" id="UP000026960">
    <property type="component" value="Chromosome 4"/>
</dbReference>
<reference evidence="1" key="1">
    <citation type="journal article" date="2009" name="Rice">
        <title>De Novo Next Generation Sequencing of Plant Genomes.</title>
        <authorList>
            <person name="Rounsley S."/>
            <person name="Marri P.R."/>
            <person name="Yu Y."/>
            <person name="He R."/>
            <person name="Sisneros N."/>
            <person name="Goicoechea J.L."/>
            <person name="Lee S.J."/>
            <person name="Angelova A."/>
            <person name="Kudrna D."/>
            <person name="Luo M."/>
            <person name="Affourtit J."/>
            <person name="Desany B."/>
            <person name="Knight J."/>
            <person name="Niazi F."/>
            <person name="Egholm M."/>
            <person name="Wing R.A."/>
        </authorList>
    </citation>
    <scope>NUCLEOTIDE SEQUENCE [LARGE SCALE GENOMIC DNA]</scope>
    <source>
        <strain evidence="1">cv. IRGC 105608</strain>
    </source>
</reference>
<dbReference type="HOGENOM" id="CLU_2350079_0_0_1"/>
<evidence type="ECO:0000313" key="1">
    <source>
        <dbReference type="EnsemblPlants" id="OBART04G05420.1"/>
    </source>
</evidence>
<keyword evidence="2" id="KW-1185">Reference proteome</keyword>
<dbReference type="Gramene" id="OBART04G05420.1">
    <property type="protein sequence ID" value="OBART04G05420.1"/>
    <property type="gene ID" value="OBART04G05420"/>
</dbReference>
<reference evidence="1" key="2">
    <citation type="submission" date="2015-03" db="UniProtKB">
        <authorList>
            <consortium name="EnsemblPlants"/>
        </authorList>
    </citation>
    <scope>IDENTIFICATION</scope>
</reference>
<dbReference type="EnsemblPlants" id="OBART04G05420.1">
    <property type="protein sequence ID" value="OBART04G05420.1"/>
    <property type="gene ID" value="OBART04G05420"/>
</dbReference>
<organism evidence="1">
    <name type="scientific">Oryza barthii</name>
    <dbReference type="NCBI Taxonomy" id="65489"/>
    <lineage>
        <taxon>Eukaryota</taxon>
        <taxon>Viridiplantae</taxon>
        <taxon>Streptophyta</taxon>
        <taxon>Embryophyta</taxon>
        <taxon>Tracheophyta</taxon>
        <taxon>Spermatophyta</taxon>
        <taxon>Magnoliopsida</taxon>
        <taxon>Liliopsida</taxon>
        <taxon>Poales</taxon>
        <taxon>Poaceae</taxon>
        <taxon>BOP clade</taxon>
        <taxon>Oryzoideae</taxon>
        <taxon>Oryzeae</taxon>
        <taxon>Oryzinae</taxon>
        <taxon>Oryza</taxon>
    </lineage>
</organism>
<sequence>MARMGERLWRLVHNKLDGIVDMARHGDSKLYTVHLSGKVACWKFECCYLAGEPRGMLYLLKRVYKHKQGGNSDDRDSLGGNSYIFQYKMEKNRQQYR</sequence>
<dbReference type="PaxDb" id="65489-OBART04G05420.1"/>
<protein>
    <submittedName>
        <fullName evidence="1">Uncharacterized protein</fullName>
    </submittedName>
</protein>
<proteinExistence type="predicted"/>
<dbReference type="AlphaFoldDB" id="A0A0D3FTG5"/>
<name>A0A0D3FTG5_9ORYZ</name>
<accession>A0A0D3FTG5</accession>
<evidence type="ECO:0000313" key="2">
    <source>
        <dbReference type="Proteomes" id="UP000026960"/>
    </source>
</evidence>